<evidence type="ECO:0000256" key="2">
    <source>
        <dbReference type="ARBA" id="ARBA00018787"/>
    </source>
</evidence>
<dbReference type="RefSeq" id="WP_084008058.1">
    <property type="nucleotide sequence ID" value="NZ_BDCX01000002.1"/>
</dbReference>
<reference evidence="10" key="2">
    <citation type="submission" date="2016-04" db="EMBL/GenBank/DDBJ databases">
        <title>Planomonospora sphaerica JCM9374 whole genome shotgun sequence.</title>
        <authorList>
            <person name="Suzuki T."/>
            <person name="Dohra H."/>
            <person name="Kodani S."/>
        </authorList>
    </citation>
    <scope>NUCLEOTIDE SEQUENCE [LARGE SCALE GENOMIC DNA]</scope>
    <source>
        <strain evidence="10">JCM 9374</strain>
    </source>
</reference>
<dbReference type="NCBIfam" id="TIGR03544">
    <property type="entry name" value="DivI1A_domain"/>
    <property type="match status" value="3"/>
</dbReference>
<keyword evidence="4 9" id="KW-0132">Cell division</keyword>
<dbReference type="PANTHER" id="PTHR35794">
    <property type="entry name" value="CELL DIVISION PROTEIN DIVIVA"/>
    <property type="match status" value="1"/>
</dbReference>
<feature type="region of interest" description="Disordered" evidence="8">
    <location>
        <begin position="89"/>
        <end position="217"/>
    </location>
</feature>
<keyword evidence="6" id="KW-0131">Cell cycle</keyword>
<dbReference type="EMBL" id="BDCX01000002">
    <property type="protein sequence ID" value="GAT65612.1"/>
    <property type="molecule type" value="Genomic_DNA"/>
</dbReference>
<dbReference type="Gene3D" id="6.10.250.660">
    <property type="match status" value="3"/>
</dbReference>
<evidence type="ECO:0000256" key="4">
    <source>
        <dbReference type="ARBA" id="ARBA00022618"/>
    </source>
</evidence>
<evidence type="ECO:0000256" key="6">
    <source>
        <dbReference type="ARBA" id="ARBA00023306"/>
    </source>
</evidence>
<comment type="subcellular location">
    <subcellularLocation>
        <location evidence="1">Cytoplasm</location>
    </subcellularLocation>
</comment>
<dbReference type="InterPro" id="IPR019933">
    <property type="entry name" value="DivIVA_domain"/>
</dbReference>
<keyword evidence="10" id="KW-1185">Reference proteome</keyword>
<dbReference type="GO" id="GO:0051301">
    <property type="term" value="P:cell division"/>
    <property type="evidence" value="ECO:0007669"/>
    <property type="project" value="UniProtKB-KW"/>
</dbReference>
<proteinExistence type="predicted"/>
<dbReference type="InterPro" id="IPR007793">
    <property type="entry name" value="DivIVA_fam"/>
</dbReference>
<evidence type="ECO:0000256" key="7">
    <source>
        <dbReference type="ARBA" id="ARBA00031737"/>
    </source>
</evidence>
<dbReference type="OrthoDB" id="5198800at2"/>
<keyword evidence="3" id="KW-0963">Cytoplasm</keyword>
<reference evidence="9 10" key="1">
    <citation type="journal article" date="2016" name="Genome Announc.">
        <title>Draft Genome Sequence of Planomonospora sphaerica JCM9374, a Rare Actinomycete.</title>
        <authorList>
            <person name="Dohra H."/>
            <person name="Suzuki T."/>
            <person name="Inoue Y."/>
            <person name="Kodani S."/>
        </authorList>
    </citation>
    <scope>NUCLEOTIDE SEQUENCE [LARGE SCALE GENOMIC DNA]</scope>
    <source>
        <strain evidence="9 10">JCM 9374</strain>
    </source>
</reference>
<accession>A0A171BUW9</accession>
<evidence type="ECO:0000256" key="5">
    <source>
        <dbReference type="ARBA" id="ARBA00023054"/>
    </source>
</evidence>
<dbReference type="Proteomes" id="UP000077701">
    <property type="component" value="Unassembled WGS sequence"/>
</dbReference>
<evidence type="ECO:0000256" key="3">
    <source>
        <dbReference type="ARBA" id="ARBA00022490"/>
    </source>
</evidence>
<keyword evidence="5" id="KW-0175">Coiled coil</keyword>
<comment type="caution">
    <text evidence="9">The sequence shown here is derived from an EMBL/GenBank/DDBJ whole genome shotgun (WGS) entry which is preliminary data.</text>
</comment>
<evidence type="ECO:0000256" key="8">
    <source>
        <dbReference type="SAM" id="MobiDB-lite"/>
    </source>
</evidence>
<dbReference type="GO" id="GO:0005737">
    <property type="term" value="C:cytoplasm"/>
    <property type="evidence" value="ECO:0007669"/>
    <property type="project" value="UniProtKB-SubCell"/>
</dbReference>
<evidence type="ECO:0000256" key="1">
    <source>
        <dbReference type="ARBA" id="ARBA00004496"/>
    </source>
</evidence>
<evidence type="ECO:0000313" key="10">
    <source>
        <dbReference type="Proteomes" id="UP000077701"/>
    </source>
</evidence>
<organism evidence="9 10">
    <name type="scientific">Planomonospora sphaerica</name>
    <dbReference type="NCBI Taxonomy" id="161355"/>
    <lineage>
        <taxon>Bacteria</taxon>
        <taxon>Bacillati</taxon>
        <taxon>Actinomycetota</taxon>
        <taxon>Actinomycetes</taxon>
        <taxon>Streptosporangiales</taxon>
        <taxon>Streptosporangiaceae</taxon>
        <taxon>Planomonospora</taxon>
    </lineage>
</organism>
<evidence type="ECO:0000313" key="9">
    <source>
        <dbReference type="EMBL" id="GAT65612.1"/>
    </source>
</evidence>
<name>A0A171BUW9_9ACTN</name>
<feature type="compositionally biased region" description="Gly residues" evidence="8">
    <location>
        <begin position="199"/>
        <end position="211"/>
    </location>
</feature>
<sequence length="302" mass="32451">MNRFPRVLGVRYGYDPDQVDALIHRIESTLGRSAPTDAPITADEIREARFRVKLGGYNETAVDYALDAFIVAVETLAAGERAVEKRAVEARTAGHHPAEVPAEAENGPRDGTPDEQEAAVAPPVSAAVPPAPPAVEEAATAAPAVQDPERARAQDPERARAQDPERGPERDQVQGPERERMQGPEQDRPQAPERRPGAGEDGGPGGPGGGEPVLSGEEEAARIERVAFRAGRLGMGYDEGEVDVFLDRVAATLRGTTDQPVTPDDVREARFSTVVFRPGYAVSQVDDFLHELVGVVERHLGR</sequence>
<dbReference type="STRING" id="161355.PS9374_01245"/>
<dbReference type="AlphaFoldDB" id="A0A171BUW9"/>
<feature type="compositionally biased region" description="Basic and acidic residues" evidence="8">
    <location>
        <begin position="147"/>
        <end position="198"/>
    </location>
</feature>
<protein>
    <recommendedName>
        <fullName evidence="2">Cell wall synthesis protein Wag31</fullName>
    </recommendedName>
    <alternativeName>
        <fullName evidence="7">Antigen 84</fullName>
    </alternativeName>
</protein>
<feature type="compositionally biased region" description="Low complexity" evidence="8">
    <location>
        <begin position="118"/>
        <end position="145"/>
    </location>
</feature>
<dbReference type="PANTHER" id="PTHR35794:SF1">
    <property type="entry name" value="CELL CYCLE PROTEIN GPSB"/>
    <property type="match status" value="1"/>
</dbReference>
<gene>
    <name evidence="9" type="ORF">PS9374_01245</name>
</gene>